<dbReference type="EMBL" id="JABCKI010005744">
    <property type="protein sequence ID" value="KAG5638809.1"/>
    <property type="molecule type" value="Genomic_DNA"/>
</dbReference>
<evidence type="ECO:0008006" key="4">
    <source>
        <dbReference type="Google" id="ProtNLM"/>
    </source>
</evidence>
<comment type="caution">
    <text evidence="2">The sequence shown here is derived from an EMBL/GenBank/DDBJ whole genome shotgun (WGS) entry which is preliminary data.</text>
</comment>
<reference evidence="2" key="2">
    <citation type="submission" date="2021-10" db="EMBL/GenBank/DDBJ databases">
        <title>Phylogenomics reveals ancestral predisposition of the termite-cultivated fungus Termitomyces towards a domesticated lifestyle.</title>
        <authorList>
            <person name="Auxier B."/>
            <person name="Grum-Grzhimaylo A."/>
            <person name="Cardenas M.E."/>
            <person name="Lodge J.D."/>
            <person name="Laessoe T."/>
            <person name="Pedersen O."/>
            <person name="Smith M.E."/>
            <person name="Kuyper T.W."/>
            <person name="Franco-Molano E.A."/>
            <person name="Baroni T.J."/>
            <person name="Aanen D.K."/>
        </authorList>
    </citation>
    <scope>NUCLEOTIDE SEQUENCE</scope>
    <source>
        <strain evidence="2">D49</strain>
    </source>
</reference>
<evidence type="ECO:0000313" key="2">
    <source>
        <dbReference type="EMBL" id="KAG5638809.1"/>
    </source>
</evidence>
<accession>A0A9P7FXB9</accession>
<dbReference type="OrthoDB" id="3230169at2759"/>
<evidence type="ECO:0000256" key="1">
    <source>
        <dbReference type="SAM" id="MobiDB-lite"/>
    </source>
</evidence>
<name>A0A9P7FXB9_9AGAR</name>
<dbReference type="AlphaFoldDB" id="A0A9P7FXB9"/>
<feature type="compositionally biased region" description="Polar residues" evidence="1">
    <location>
        <begin position="150"/>
        <end position="166"/>
    </location>
</feature>
<feature type="region of interest" description="Disordered" evidence="1">
    <location>
        <begin position="143"/>
        <end position="230"/>
    </location>
</feature>
<organism evidence="2 3">
    <name type="scientific">Sphagnurus paluster</name>
    <dbReference type="NCBI Taxonomy" id="117069"/>
    <lineage>
        <taxon>Eukaryota</taxon>
        <taxon>Fungi</taxon>
        <taxon>Dikarya</taxon>
        <taxon>Basidiomycota</taxon>
        <taxon>Agaricomycotina</taxon>
        <taxon>Agaricomycetes</taxon>
        <taxon>Agaricomycetidae</taxon>
        <taxon>Agaricales</taxon>
        <taxon>Tricholomatineae</taxon>
        <taxon>Lyophyllaceae</taxon>
        <taxon>Sphagnurus</taxon>
    </lineage>
</organism>
<keyword evidence="3" id="KW-1185">Reference proteome</keyword>
<protein>
    <recommendedName>
        <fullName evidence="4">Outer kinetochore protein DAD2</fullName>
    </recommendedName>
</protein>
<reference evidence="2" key="1">
    <citation type="submission" date="2021-02" db="EMBL/GenBank/DDBJ databases">
        <authorList>
            <person name="Nieuwenhuis M."/>
            <person name="Van De Peppel L.J.J."/>
        </authorList>
    </citation>
    <scope>NUCLEOTIDE SEQUENCE</scope>
    <source>
        <strain evidence="2">D49</strain>
    </source>
</reference>
<proteinExistence type="predicted"/>
<dbReference type="Proteomes" id="UP000717328">
    <property type="component" value="Unassembled WGS sequence"/>
</dbReference>
<gene>
    <name evidence="2" type="ORF">H0H81_010038</name>
</gene>
<sequence length="230" mass="24705">MRQSVTVNRASHGGLLNSQANSSAAAIKLLEKKKEFDAVSALEHASALYLERIEGLGEDCEVMADAGQAHGQVLEQWPKMFEILSLFSQWPLEVLKLKTRLQRDTHMETTTVVNDCVHEGRVEHKTPERRSYAEALSPKATSAAHLQKAWQATTTSPLAPKTSSSPEGVGPDGTAGAPSGDLMDAERPEPTAPFMPTPRKSVTPALKETATPTSPSKAVKVSLANGKIPC</sequence>
<evidence type="ECO:0000313" key="3">
    <source>
        <dbReference type="Proteomes" id="UP000717328"/>
    </source>
</evidence>